<dbReference type="PANTHER" id="PTHR42069">
    <property type="entry name" value="HYPHAL ANASTAMOSIS-8 PROTEIN"/>
    <property type="match status" value="1"/>
</dbReference>
<feature type="transmembrane region" description="Helical" evidence="2">
    <location>
        <begin position="181"/>
        <end position="202"/>
    </location>
</feature>
<name>A0AAV9HC53_9PEZI</name>
<sequence>MEKSSDVHSQHSAPSFEASSQDLHLQSKMKTVRTVDTARVGVTALALLMGLSVLGVSANTLRVHHNTNISSDYFLPLWPEEFSIRPTMALVAGSVFVVVSSILSLAFSNVSSLRSKQTAHTSLTFASPVVGLIAALVAVILFYSINASNTVDTFTSWTCRWRHVSMSQQPRWDTLCQQSYAGLYLAILLIPVEVIALGLAAFQVKLERYTERYEGAKASPALS</sequence>
<protein>
    <submittedName>
        <fullName evidence="3">Uncharacterized protein</fullName>
    </submittedName>
</protein>
<evidence type="ECO:0000256" key="1">
    <source>
        <dbReference type="SAM" id="MobiDB-lite"/>
    </source>
</evidence>
<accession>A0AAV9HC53</accession>
<dbReference type="Proteomes" id="UP001321749">
    <property type="component" value="Unassembled WGS sequence"/>
</dbReference>
<comment type="caution">
    <text evidence="3">The sequence shown here is derived from an EMBL/GenBank/DDBJ whole genome shotgun (WGS) entry which is preliminary data.</text>
</comment>
<organism evidence="3 4">
    <name type="scientific">Cladorrhinum samala</name>
    <dbReference type="NCBI Taxonomy" id="585594"/>
    <lineage>
        <taxon>Eukaryota</taxon>
        <taxon>Fungi</taxon>
        <taxon>Dikarya</taxon>
        <taxon>Ascomycota</taxon>
        <taxon>Pezizomycotina</taxon>
        <taxon>Sordariomycetes</taxon>
        <taxon>Sordariomycetidae</taxon>
        <taxon>Sordariales</taxon>
        <taxon>Podosporaceae</taxon>
        <taxon>Cladorrhinum</taxon>
    </lineage>
</organism>
<evidence type="ECO:0000313" key="4">
    <source>
        <dbReference type="Proteomes" id="UP001321749"/>
    </source>
</evidence>
<keyword evidence="2" id="KW-1133">Transmembrane helix</keyword>
<reference evidence="3" key="1">
    <citation type="journal article" date="2023" name="Mol. Phylogenet. Evol.">
        <title>Genome-scale phylogeny and comparative genomics of the fungal order Sordariales.</title>
        <authorList>
            <person name="Hensen N."/>
            <person name="Bonometti L."/>
            <person name="Westerberg I."/>
            <person name="Brannstrom I.O."/>
            <person name="Guillou S."/>
            <person name="Cros-Aarteil S."/>
            <person name="Calhoun S."/>
            <person name="Haridas S."/>
            <person name="Kuo A."/>
            <person name="Mondo S."/>
            <person name="Pangilinan J."/>
            <person name="Riley R."/>
            <person name="LaButti K."/>
            <person name="Andreopoulos B."/>
            <person name="Lipzen A."/>
            <person name="Chen C."/>
            <person name="Yan M."/>
            <person name="Daum C."/>
            <person name="Ng V."/>
            <person name="Clum A."/>
            <person name="Steindorff A."/>
            <person name="Ohm R.A."/>
            <person name="Martin F."/>
            <person name="Silar P."/>
            <person name="Natvig D.O."/>
            <person name="Lalanne C."/>
            <person name="Gautier V."/>
            <person name="Ament-Velasquez S.L."/>
            <person name="Kruys A."/>
            <person name="Hutchinson M.I."/>
            <person name="Powell A.J."/>
            <person name="Barry K."/>
            <person name="Miller A.N."/>
            <person name="Grigoriev I.V."/>
            <person name="Debuchy R."/>
            <person name="Gladieux P."/>
            <person name="Hiltunen Thoren M."/>
            <person name="Johannesson H."/>
        </authorList>
    </citation>
    <scope>NUCLEOTIDE SEQUENCE</scope>
    <source>
        <strain evidence="3">PSN324</strain>
    </source>
</reference>
<evidence type="ECO:0000313" key="3">
    <source>
        <dbReference type="EMBL" id="KAK4457471.1"/>
    </source>
</evidence>
<proteinExistence type="predicted"/>
<dbReference type="AlphaFoldDB" id="A0AAV9HC53"/>
<dbReference type="PANTHER" id="PTHR42069:SF1">
    <property type="entry name" value="MARVEL DOMAIN-CONTAINING PROTEIN"/>
    <property type="match status" value="1"/>
</dbReference>
<gene>
    <name evidence="3" type="ORF">QBC42DRAFT_212663</name>
</gene>
<keyword evidence="2" id="KW-0812">Transmembrane</keyword>
<feature type="transmembrane region" description="Helical" evidence="2">
    <location>
        <begin position="38"/>
        <end position="58"/>
    </location>
</feature>
<feature type="transmembrane region" description="Helical" evidence="2">
    <location>
        <begin position="88"/>
        <end position="110"/>
    </location>
</feature>
<reference evidence="3" key="2">
    <citation type="submission" date="2023-06" db="EMBL/GenBank/DDBJ databases">
        <authorList>
            <consortium name="Lawrence Berkeley National Laboratory"/>
            <person name="Mondo S.J."/>
            <person name="Hensen N."/>
            <person name="Bonometti L."/>
            <person name="Westerberg I."/>
            <person name="Brannstrom I.O."/>
            <person name="Guillou S."/>
            <person name="Cros-Aarteil S."/>
            <person name="Calhoun S."/>
            <person name="Haridas S."/>
            <person name="Kuo A."/>
            <person name="Pangilinan J."/>
            <person name="Riley R."/>
            <person name="Labutti K."/>
            <person name="Andreopoulos B."/>
            <person name="Lipzen A."/>
            <person name="Chen C."/>
            <person name="Yanf M."/>
            <person name="Daum C."/>
            <person name="Ng V."/>
            <person name="Clum A."/>
            <person name="Steindorff A."/>
            <person name="Ohm R."/>
            <person name="Martin F."/>
            <person name="Silar P."/>
            <person name="Natvig D."/>
            <person name="Lalanne C."/>
            <person name="Gautier V."/>
            <person name="Ament-Velasquez S.L."/>
            <person name="Kruys A."/>
            <person name="Hutchinson M.I."/>
            <person name="Powell A.J."/>
            <person name="Barry K."/>
            <person name="Miller A.N."/>
            <person name="Grigoriev I.V."/>
            <person name="Debuchy R."/>
            <person name="Gladieux P."/>
            <person name="Thoren M.H."/>
            <person name="Johannesson H."/>
        </authorList>
    </citation>
    <scope>NUCLEOTIDE SEQUENCE</scope>
    <source>
        <strain evidence="3">PSN324</strain>
    </source>
</reference>
<keyword evidence="2" id="KW-0472">Membrane</keyword>
<feature type="transmembrane region" description="Helical" evidence="2">
    <location>
        <begin position="122"/>
        <end position="145"/>
    </location>
</feature>
<keyword evidence="4" id="KW-1185">Reference proteome</keyword>
<feature type="region of interest" description="Disordered" evidence="1">
    <location>
        <begin position="1"/>
        <end position="22"/>
    </location>
</feature>
<feature type="compositionally biased region" description="Polar residues" evidence="1">
    <location>
        <begin position="10"/>
        <end position="22"/>
    </location>
</feature>
<dbReference type="EMBL" id="MU865113">
    <property type="protein sequence ID" value="KAK4457471.1"/>
    <property type="molecule type" value="Genomic_DNA"/>
</dbReference>
<evidence type="ECO:0000256" key="2">
    <source>
        <dbReference type="SAM" id="Phobius"/>
    </source>
</evidence>